<accession>A0AC60QMY4</accession>
<evidence type="ECO:0000313" key="2">
    <source>
        <dbReference type="Proteomes" id="UP000805193"/>
    </source>
</evidence>
<feature type="non-terminal residue" evidence="1">
    <location>
        <position position="450"/>
    </location>
</feature>
<proteinExistence type="predicted"/>
<name>A0AC60QMY4_IXOPE</name>
<protein>
    <submittedName>
        <fullName evidence="1">Uncharacterized protein</fullName>
    </submittedName>
</protein>
<sequence>MFRCGSTLAFLGLLKSPNSQAFAKFWPRAVRYLGGGSSQHTRRDFLHLQMLEAIALDILGGAVRHLPGYLVTLCLTTCLFLCIRSCWQWELKGVGPTVPPGPRGIPLLGNLAILRSDFYRNKSIEWGKKYGPVFSVKLGVQSMVIVNDFELIKEILSKKECLFRPRTWVFKDVGGIASLNGKAWQENRRYCVKTLRELSSGRKSMLEQVREEFHYLREKVAETKGHPVMMRPFLLPCVTNNIAALLLGSRYDFNDPRLIQLDTYLEAFLRIFSGVSPVDPLPKCLNWIAPYIHCLGGGNGLELQQNFFQFVRNEINDRLETVDSDINPHFIEGYLALIAQHNENPESNINARALHGNMVDILVAGSASVAATVLYILLYCAEKPDTVQAKIQEEIDRVVGSGRTPTWEDHRSMPYSMAVAWEMSRWKTILTLSLPRDILVRCGIIGQRQS</sequence>
<dbReference type="EMBL" id="JABSTQ010006956">
    <property type="protein sequence ID" value="KAG0436426.1"/>
    <property type="molecule type" value="Genomic_DNA"/>
</dbReference>
<comment type="caution">
    <text evidence="1">The sequence shown here is derived from an EMBL/GenBank/DDBJ whole genome shotgun (WGS) entry which is preliminary data.</text>
</comment>
<gene>
    <name evidence="1" type="ORF">HPB47_017950</name>
</gene>
<keyword evidence="2" id="KW-1185">Reference proteome</keyword>
<organism evidence="1 2">
    <name type="scientific">Ixodes persulcatus</name>
    <name type="common">Taiga tick</name>
    <dbReference type="NCBI Taxonomy" id="34615"/>
    <lineage>
        <taxon>Eukaryota</taxon>
        <taxon>Metazoa</taxon>
        <taxon>Ecdysozoa</taxon>
        <taxon>Arthropoda</taxon>
        <taxon>Chelicerata</taxon>
        <taxon>Arachnida</taxon>
        <taxon>Acari</taxon>
        <taxon>Parasitiformes</taxon>
        <taxon>Ixodida</taxon>
        <taxon>Ixodoidea</taxon>
        <taxon>Ixodidae</taxon>
        <taxon>Ixodinae</taxon>
        <taxon>Ixodes</taxon>
    </lineage>
</organism>
<evidence type="ECO:0000313" key="1">
    <source>
        <dbReference type="EMBL" id="KAG0436426.1"/>
    </source>
</evidence>
<reference evidence="1 2" key="1">
    <citation type="journal article" date="2020" name="Cell">
        <title>Large-Scale Comparative Analyses of Tick Genomes Elucidate Their Genetic Diversity and Vector Capacities.</title>
        <authorList>
            <consortium name="Tick Genome and Microbiome Consortium (TIGMIC)"/>
            <person name="Jia N."/>
            <person name="Wang J."/>
            <person name="Shi W."/>
            <person name="Du L."/>
            <person name="Sun Y."/>
            <person name="Zhan W."/>
            <person name="Jiang J.F."/>
            <person name="Wang Q."/>
            <person name="Zhang B."/>
            <person name="Ji P."/>
            <person name="Bell-Sakyi L."/>
            <person name="Cui X.M."/>
            <person name="Yuan T.T."/>
            <person name="Jiang B.G."/>
            <person name="Yang W.F."/>
            <person name="Lam T.T."/>
            <person name="Chang Q.C."/>
            <person name="Ding S.J."/>
            <person name="Wang X.J."/>
            <person name="Zhu J.G."/>
            <person name="Ruan X.D."/>
            <person name="Zhao L."/>
            <person name="Wei J.T."/>
            <person name="Ye R.Z."/>
            <person name="Que T.C."/>
            <person name="Du C.H."/>
            <person name="Zhou Y.H."/>
            <person name="Cheng J.X."/>
            <person name="Dai P.F."/>
            <person name="Guo W.B."/>
            <person name="Han X.H."/>
            <person name="Huang E.J."/>
            <person name="Li L.F."/>
            <person name="Wei W."/>
            <person name="Gao Y.C."/>
            <person name="Liu J.Z."/>
            <person name="Shao H.Z."/>
            <person name="Wang X."/>
            <person name="Wang C.C."/>
            <person name="Yang T.C."/>
            <person name="Huo Q.B."/>
            <person name="Li W."/>
            <person name="Chen H.Y."/>
            <person name="Chen S.E."/>
            <person name="Zhou L.G."/>
            <person name="Ni X.B."/>
            <person name="Tian J.H."/>
            <person name="Sheng Y."/>
            <person name="Liu T."/>
            <person name="Pan Y.S."/>
            <person name="Xia L.Y."/>
            <person name="Li J."/>
            <person name="Zhao F."/>
            <person name="Cao W.C."/>
        </authorList>
    </citation>
    <scope>NUCLEOTIDE SEQUENCE [LARGE SCALE GENOMIC DNA]</scope>
    <source>
        <strain evidence="1">Iper-2018</strain>
    </source>
</reference>
<dbReference type="Proteomes" id="UP000805193">
    <property type="component" value="Unassembled WGS sequence"/>
</dbReference>